<evidence type="ECO:0000313" key="1">
    <source>
        <dbReference type="EMBL" id="KAF2557567.1"/>
    </source>
</evidence>
<organism evidence="1 2">
    <name type="scientific">Brassica cretica</name>
    <name type="common">Mustard</name>
    <dbReference type="NCBI Taxonomy" id="69181"/>
    <lineage>
        <taxon>Eukaryota</taxon>
        <taxon>Viridiplantae</taxon>
        <taxon>Streptophyta</taxon>
        <taxon>Embryophyta</taxon>
        <taxon>Tracheophyta</taxon>
        <taxon>Spermatophyta</taxon>
        <taxon>Magnoliopsida</taxon>
        <taxon>eudicotyledons</taxon>
        <taxon>Gunneridae</taxon>
        <taxon>Pentapetalae</taxon>
        <taxon>rosids</taxon>
        <taxon>malvids</taxon>
        <taxon>Brassicales</taxon>
        <taxon>Brassicaceae</taxon>
        <taxon>Brassiceae</taxon>
        <taxon>Brassica</taxon>
    </lineage>
</organism>
<reference evidence="1" key="1">
    <citation type="submission" date="2019-12" db="EMBL/GenBank/DDBJ databases">
        <title>Genome sequencing and annotation of Brassica cretica.</title>
        <authorList>
            <person name="Studholme D.J."/>
            <person name="Sarris P.F."/>
        </authorList>
    </citation>
    <scope>NUCLEOTIDE SEQUENCE</scope>
    <source>
        <strain evidence="1">PFS-001/15</strain>
        <tissue evidence="1">Leaf</tissue>
    </source>
</reference>
<proteinExistence type="predicted"/>
<gene>
    <name evidence="1" type="ORF">F2Q68_00017868</name>
</gene>
<comment type="caution">
    <text evidence="1">The sequence shown here is derived from an EMBL/GenBank/DDBJ whole genome shotgun (WGS) entry which is preliminary data.</text>
</comment>
<dbReference type="EMBL" id="QGKW02001940">
    <property type="protein sequence ID" value="KAF2557567.1"/>
    <property type="molecule type" value="Genomic_DNA"/>
</dbReference>
<name>A0A8S9HL50_BRACR</name>
<dbReference type="Proteomes" id="UP000712281">
    <property type="component" value="Unassembled WGS sequence"/>
</dbReference>
<dbReference type="AlphaFoldDB" id="A0A8S9HL50"/>
<accession>A0A8S9HL50</accession>
<evidence type="ECO:0000313" key="2">
    <source>
        <dbReference type="Proteomes" id="UP000712281"/>
    </source>
</evidence>
<sequence>MFSIIPSKTCLVSFPSADTSRSTIGPSISWCFILGSSSGFGLRSPLGVEKYFVDDHVSDRSFSKAEKDLKRLSLLISDPWIKWFLIGEGFKESGS</sequence>
<protein>
    <submittedName>
        <fullName evidence="1">Uncharacterized protein</fullName>
    </submittedName>
</protein>